<keyword evidence="6" id="KW-0963">Cytoplasm</keyword>
<dbReference type="GO" id="GO:0043024">
    <property type="term" value="F:ribosomal small subunit binding"/>
    <property type="evidence" value="ECO:0007669"/>
    <property type="project" value="TreeGrafter"/>
</dbReference>
<feature type="binding site" evidence="6">
    <location>
        <begin position="17"/>
        <end position="24"/>
    </location>
    <ligand>
        <name>GTP</name>
        <dbReference type="ChEBI" id="CHEBI:37565"/>
    </ligand>
</feature>
<keyword evidence="6" id="KW-0690">Ribosome biogenesis</keyword>
<dbReference type="GO" id="GO:0000028">
    <property type="term" value="P:ribosomal small subunit assembly"/>
    <property type="evidence" value="ECO:0007669"/>
    <property type="project" value="TreeGrafter"/>
</dbReference>
<dbReference type="PRINTS" id="PR00326">
    <property type="entry name" value="GTP1OBG"/>
</dbReference>
<comment type="caution">
    <text evidence="9">The sequence shown here is derived from an EMBL/GenBank/DDBJ whole genome shotgun (WGS) entry which is preliminary data.</text>
</comment>
<keyword evidence="10" id="KW-1185">Reference proteome</keyword>
<evidence type="ECO:0000313" key="9">
    <source>
        <dbReference type="EMBL" id="EFI33824.1"/>
    </source>
</evidence>
<comment type="subcellular location">
    <subcellularLocation>
        <location evidence="6">Cytoplasm</location>
    </subcellularLocation>
    <subcellularLocation>
        <location evidence="6">Cell membrane</location>
        <topology evidence="6">Peripheral membrane protein</topology>
    </subcellularLocation>
</comment>
<dbReference type="GO" id="GO:0005525">
    <property type="term" value="F:GTP binding"/>
    <property type="evidence" value="ECO:0007669"/>
    <property type="project" value="UniProtKB-UniRule"/>
</dbReference>
<dbReference type="PANTHER" id="PTHR42698">
    <property type="entry name" value="GTPASE ERA"/>
    <property type="match status" value="1"/>
</dbReference>
<evidence type="ECO:0000256" key="5">
    <source>
        <dbReference type="ARBA" id="ARBA00023134"/>
    </source>
</evidence>
<dbReference type="InterPro" id="IPR004044">
    <property type="entry name" value="KH_dom_type_2"/>
</dbReference>
<evidence type="ECO:0000256" key="6">
    <source>
        <dbReference type="HAMAP-Rule" id="MF_00367"/>
    </source>
</evidence>
<dbReference type="Proteomes" id="UP000005496">
    <property type="component" value="Unassembled WGS sequence"/>
</dbReference>
<dbReference type="PANTHER" id="PTHR42698:SF1">
    <property type="entry name" value="GTPASE ERA, MITOCHONDRIAL"/>
    <property type="match status" value="1"/>
</dbReference>
<evidence type="ECO:0000256" key="7">
    <source>
        <dbReference type="PROSITE-ProRule" id="PRU01050"/>
    </source>
</evidence>
<evidence type="ECO:0000256" key="4">
    <source>
        <dbReference type="ARBA" id="ARBA00022884"/>
    </source>
</evidence>
<evidence type="ECO:0000256" key="3">
    <source>
        <dbReference type="ARBA" id="ARBA00022741"/>
    </source>
</evidence>
<keyword evidence="3 6" id="KW-0547">Nucleotide-binding</keyword>
<dbReference type="Gene3D" id="3.30.300.20">
    <property type="match status" value="1"/>
</dbReference>
<dbReference type="InterPro" id="IPR009019">
    <property type="entry name" value="KH_sf_prok-type"/>
</dbReference>
<keyword evidence="4 6" id="KW-0694">RNA-binding</keyword>
<feature type="binding site" evidence="6">
    <location>
        <begin position="64"/>
        <end position="68"/>
    </location>
    <ligand>
        <name>GTP</name>
        <dbReference type="ChEBI" id="CHEBI:37565"/>
    </ligand>
</feature>
<evidence type="ECO:0000313" key="10">
    <source>
        <dbReference type="Proteomes" id="UP000005496"/>
    </source>
</evidence>
<feature type="region of interest" description="G4" evidence="7">
    <location>
        <begin position="131"/>
        <end position="134"/>
    </location>
</feature>
<evidence type="ECO:0000256" key="1">
    <source>
        <dbReference type="ARBA" id="ARBA00007921"/>
    </source>
</evidence>
<feature type="region of interest" description="G1" evidence="7">
    <location>
        <begin position="17"/>
        <end position="24"/>
    </location>
</feature>
<dbReference type="InterPro" id="IPR005662">
    <property type="entry name" value="GTPase_Era-like"/>
</dbReference>
<dbReference type="InterPro" id="IPR015946">
    <property type="entry name" value="KH_dom-like_a/b"/>
</dbReference>
<dbReference type="EMBL" id="ACJN02000003">
    <property type="protein sequence ID" value="EFI33824.1"/>
    <property type="molecule type" value="Genomic_DNA"/>
</dbReference>
<keyword evidence="6" id="KW-0472">Membrane</keyword>
<dbReference type="InterPro" id="IPR027417">
    <property type="entry name" value="P-loop_NTPase"/>
</dbReference>
<feature type="binding site" evidence="6">
    <location>
        <begin position="131"/>
        <end position="134"/>
    </location>
    <ligand>
        <name>GTP</name>
        <dbReference type="ChEBI" id="CHEBI:37565"/>
    </ligand>
</feature>
<dbReference type="HAMAP" id="MF_00367">
    <property type="entry name" value="GTPase_Era"/>
    <property type="match status" value="1"/>
</dbReference>
<dbReference type="GO" id="GO:0005886">
    <property type="term" value="C:plasma membrane"/>
    <property type="evidence" value="ECO:0007669"/>
    <property type="project" value="UniProtKB-SubCell"/>
</dbReference>
<dbReference type="AlphaFoldDB" id="D6ST08"/>
<dbReference type="NCBIfam" id="TIGR00436">
    <property type="entry name" value="era"/>
    <property type="match status" value="1"/>
</dbReference>
<gene>
    <name evidence="6" type="primary">era</name>
    <name evidence="9" type="ORF">Dthio_PD1163</name>
</gene>
<evidence type="ECO:0000256" key="2">
    <source>
        <dbReference type="ARBA" id="ARBA00020484"/>
    </source>
</evidence>
<dbReference type="InterPro" id="IPR006073">
    <property type="entry name" value="GTP-bd"/>
</dbReference>
<dbReference type="NCBIfam" id="NF000908">
    <property type="entry name" value="PRK00089.1"/>
    <property type="match status" value="1"/>
</dbReference>
<dbReference type="SUPFAM" id="SSF52540">
    <property type="entry name" value="P-loop containing nucleoside triphosphate hydrolases"/>
    <property type="match status" value="1"/>
</dbReference>
<feature type="region of interest" description="G5" evidence="7">
    <location>
        <begin position="161"/>
        <end position="163"/>
    </location>
</feature>
<organism evidence="9 10">
    <name type="scientific">Desulfonatronospira thiodismutans ASO3-1</name>
    <dbReference type="NCBI Taxonomy" id="555779"/>
    <lineage>
        <taxon>Bacteria</taxon>
        <taxon>Pseudomonadati</taxon>
        <taxon>Thermodesulfobacteriota</taxon>
        <taxon>Desulfovibrionia</taxon>
        <taxon>Desulfovibrionales</taxon>
        <taxon>Desulfonatronovibrionaceae</taxon>
        <taxon>Desulfonatronospira</taxon>
    </lineage>
</organism>
<dbReference type="CDD" id="cd22534">
    <property type="entry name" value="KH-II_Era"/>
    <property type="match status" value="1"/>
</dbReference>
<proteinExistence type="inferred from homology"/>
<dbReference type="GO" id="GO:0005829">
    <property type="term" value="C:cytosol"/>
    <property type="evidence" value="ECO:0007669"/>
    <property type="project" value="TreeGrafter"/>
</dbReference>
<keyword evidence="5 6" id="KW-0342">GTP-binding</keyword>
<dbReference type="OrthoDB" id="9805918at2"/>
<comment type="subunit">
    <text evidence="6">Monomer.</text>
</comment>
<protein>
    <recommendedName>
        <fullName evidence="2 6">GTPase Era</fullName>
    </recommendedName>
</protein>
<sequence length="303" mass="33952">MTENKDTHLFGTAALVGPPNAGKSTLMNTLVGEKVAIVTPKAQTTRNRISGILSTDRYQVVFMDTPGVNKARGKLGELLNRSAMEGLNSADVVLLVVDTELYVRKPHFLKKDFQPFKKRVSGLSGVVVVSNKIDKVRDKKKVLPVWQELSRMFPEREILPVSASTGEGTEILLERILEHMHPGPALYPEDQLSTLPMRFMVAEIIREKLFLAMRQEVPYGLAVEIEYWKEQEDLLHISAVIYVLRDAHKSMVIGRGGEVLKKVGMQARLEAEALSGKRVYLETHVKVRPGWDENPGFLRSLGI</sequence>
<dbReference type="SUPFAM" id="SSF54814">
    <property type="entry name" value="Prokaryotic type KH domain (KH-domain type II)"/>
    <property type="match status" value="1"/>
</dbReference>
<reference evidence="9" key="1">
    <citation type="submission" date="2010-05" db="EMBL/GenBank/DDBJ databases">
        <title>The draft genome of Desulfonatronospira thiodismutans ASO3-1.</title>
        <authorList>
            <consortium name="US DOE Joint Genome Institute (JGI-PGF)"/>
            <person name="Lucas S."/>
            <person name="Copeland A."/>
            <person name="Lapidus A."/>
            <person name="Cheng J.-F."/>
            <person name="Bruce D."/>
            <person name="Goodwin L."/>
            <person name="Pitluck S."/>
            <person name="Chertkov O."/>
            <person name="Brettin T."/>
            <person name="Detter J.C."/>
            <person name="Han C."/>
            <person name="Land M.L."/>
            <person name="Hauser L."/>
            <person name="Kyrpides N."/>
            <person name="Mikhailova N."/>
            <person name="Muyzer G."/>
            <person name="Woyke T."/>
        </authorList>
    </citation>
    <scope>NUCLEOTIDE SEQUENCE [LARGE SCALE GENOMIC DNA]</scope>
    <source>
        <strain evidence="9">ASO3-1</strain>
    </source>
</reference>
<dbReference type="InterPro" id="IPR005225">
    <property type="entry name" value="Small_GTP-bd"/>
</dbReference>
<keyword evidence="6" id="KW-1003">Cell membrane</keyword>
<feature type="region of interest" description="G3" evidence="7">
    <location>
        <begin position="64"/>
        <end position="67"/>
    </location>
</feature>
<keyword evidence="6" id="KW-0699">rRNA-binding</keyword>
<feature type="region of interest" description="G2" evidence="7">
    <location>
        <begin position="43"/>
        <end position="47"/>
    </location>
</feature>
<dbReference type="CDD" id="cd04163">
    <property type="entry name" value="Era"/>
    <property type="match status" value="1"/>
</dbReference>
<evidence type="ECO:0000259" key="8">
    <source>
        <dbReference type="PROSITE" id="PS51713"/>
    </source>
</evidence>
<dbReference type="Gene3D" id="3.40.50.300">
    <property type="entry name" value="P-loop containing nucleotide triphosphate hydrolases"/>
    <property type="match status" value="1"/>
</dbReference>
<dbReference type="GO" id="GO:0070181">
    <property type="term" value="F:small ribosomal subunit rRNA binding"/>
    <property type="evidence" value="ECO:0007669"/>
    <property type="project" value="UniProtKB-UniRule"/>
</dbReference>
<comment type="similarity">
    <text evidence="1 6 7">Belongs to the TRAFAC class TrmE-Era-EngA-EngB-Septin-like GTPase superfamily. Era GTPase family.</text>
</comment>
<accession>D6ST08</accession>
<dbReference type="GO" id="GO:0003924">
    <property type="term" value="F:GTPase activity"/>
    <property type="evidence" value="ECO:0007669"/>
    <property type="project" value="UniProtKB-UniRule"/>
</dbReference>
<name>D6ST08_9BACT</name>
<dbReference type="InterPro" id="IPR030388">
    <property type="entry name" value="G_ERA_dom"/>
</dbReference>
<dbReference type="NCBIfam" id="TIGR00231">
    <property type="entry name" value="small_GTP"/>
    <property type="match status" value="1"/>
</dbReference>
<feature type="domain" description="Era-type G" evidence="8">
    <location>
        <begin position="9"/>
        <end position="182"/>
    </location>
</feature>
<comment type="function">
    <text evidence="6">An essential GTPase that binds both GDP and GTP, with rapid nucleotide exchange. Plays a role in 16S rRNA processing and 30S ribosomal subunit biogenesis and possibly also in cell cycle regulation and energy metabolism.</text>
</comment>
<dbReference type="Pfam" id="PF01926">
    <property type="entry name" value="MMR_HSR1"/>
    <property type="match status" value="1"/>
</dbReference>
<dbReference type="PROSITE" id="PS51713">
    <property type="entry name" value="G_ERA"/>
    <property type="match status" value="1"/>
</dbReference>
<dbReference type="eggNOG" id="COG1159">
    <property type="taxonomic scope" value="Bacteria"/>
</dbReference>
<dbReference type="RefSeq" id="WP_008871173.1">
    <property type="nucleotide sequence ID" value="NZ_ACJN02000003.1"/>
</dbReference>
<dbReference type="Pfam" id="PF07650">
    <property type="entry name" value="KH_2"/>
    <property type="match status" value="1"/>
</dbReference>